<evidence type="ECO:0000313" key="6">
    <source>
        <dbReference type="Proteomes" id="UP000728032"/>
    </source>
</evidence>
<dbReference type="GO" id="GO:0140616">
    <property type="term" value="F:iodotyrosine deiodinase activity"/>
    <property type="evidence" value="ECO:0007669"/>
    <property type="project" value="UniProtKB-ARBA"/>
</dbReference>
<dbReference type="PANTHER" id="PTHR43673">
    <property type="entry name" value="NAD(P)H NITROREDUCTASE YDGI-RELATED"/>
    <property type="match status" value="1"/>
</dbReference>
<evidence type="ECO:0000256" key="3">
    <source>
        <dbReference type="SAM" id="SignalP"/>
    </source>
</evidence>
<comment type="similarity">
    <text evidence="1">Belongs to the nitroreductase family.</text>
</comment>
<evidence type="ECO:0000259" key="4">
    <source>
        <dbReference type="Pfam" id="PF00881"/>
    </source>
</evidence>
<dbReference type="CDD" id="cd02138">
    <property type="entry name" value="TdsD-like"/>
    <property type="match status" value="1"/>
</dbReference>
<dbReference type="PANTHER" id="PTHR43673:SF10">
    <property type="entry name" value="NADH DEHYDROGENASE_NAD(P)H NITROREDUCTASE XCC3605-RELATED"/>
    <property type="match status" value="1"/>
</dbReference>
<dbReference type="Gene3D" id="3.40.109.10">
    <property type="entry name" value="NADH Oxidase"/>
    <property type="match status" value="1"/>
</dbReference>
<dbReference type="Pfam" id="PF00881">
    <property type="entry name" value="Nitroreductase"/>
    <property type="match status" value="2"/>
</dbReference>
<protein>
    <recommendedName>
        <fullName evidence="4">Nitroreductase domain-containing protein</fullName>
    </recommendedName>
</protein>
<dbReference type="EMBL" id="CAJPVJ010001947">
    <property type="protein sequence ID" value="CAG2165542.1"/>
    <property type="molecule type" value="Genomic_DNA"/>
</dbReference>
<evidence type="ECO:0000256" key="2">
    <source>
        <dbReference type="ARBA" id="ARBA00023002"/>
    </source>
</evidence>
<proteinExistence type="inferred from homology"/>
<feature type="domain" description="Nitroreductase" evidence="4">
    <location>
        <begin position="121"/>
        <end position="210"/>
    </location>
</feature>
<keyword evidence="6" id="KW-1185">Reference proteome</keyword>
<feature type="signal peptide" evidence="3">
    <location>
        <begin position="1"/>
        <end position="21"/>
    </location>
</feature>
<name>A0A7R9LP88_9ACAR</name>
<sequence>MIYAILTTLTLLCVTFTAISGQHSRRYFEKQQPKSQDLQEGPYFYDVEAINERRTEFGIHPMILGRRSLRQMSGEEMSDQELYPLFEAAKWAPSHFNTQEWRFVYAKRNTKHWKKYLALLSPGNQEWAKDAAALVVMVSNRFSTYKGKKSFVRSHSFDAGAAWMALALEAASRGYVVHAMAGFDYPKAARAIRMPNNGEYSVEVMVAIGKRQQYRGRTGEKTSDRKSIDEFVAEGYFSPRF</sequence>
<dbReference type="EMBL" id="OC916772">
    <property type="protein sequence ID" value="CAD7645195.1"/>
    <property type="molecule type" value="Genomic_DNA"/>
</dbReference>
<evidence type="ECO:0000256" key="1">
    <source>
        <dbReference type="ARBA" id="ARBA00007118"/>
    </source>
</evidence>
<evidence type="ECO:0000313" key="5">
    <source>
        <dbReference type="EMBL" id="CAD7645195.1"/>
    </source>
</evidence>
<gene>
    <name evidence="5" type="ORF">ONB1V03_LOCUS5082</name>
</gene>
<dbReference type="InterPro" id="IPR029479">
    <property type="entry name" value="Nitroreductase"/>
</dbReference>
<dbReference type="OrthoDB" id="6495617at2759"/>
<dbReference type="Proteomes" id="UP000728032">
    <property type="component" value="Unassembled WGS sequence"/>
</dbReference>
<dbReference type="InterPro" id="IPR000415">
    <property type="entry name" value="Nitroreductase-like"/>
</dbReference>
<feature type="chain" id="PRO_5036211259" description="Nitroreductase domain-containing protein" evidence="3">
    <location>
        <begin position="22"/>
        <end position="241"/>
    </location>
</feature>
<accession>A0A7R9LP88</accession>
<keyword evidence="3" id="KW-0732">Signal</keyword>
<keyword evidence="2" id="KW-0560">Oxidoreductase</keyword>
<dbReference type="SUPFAM" id="SSF55469">
    <property type="entry name" value="FMN-dependent nitroreductase-like"/>
    <property type="match status" value="1"/>
</dbReference>
<reference evidence="5" key="1">
    <citation type="submission" date="2020-11" db="EMBL/GenBank/DDBJ databases">
        <authorList>
            <person name="Tran Van P."/>
        </authorList>
    </citation>
    <scope>NUCLEOTIDE SEQUENCE</scope>
</reference>
<organism evidence="5">
    <name type="scientific">Oppiella nova</name>
    <dbReference type="NCBI Taxonomy" id="334625"/>
    <lineage>
        <taxon>Eukaryota</taxon>
        <taxon>Metazoa</taxon>
        <taxon>Ecdysozoa</taxon>
        <taxon>Arthropoda</taxon>
        <taxon>Chelicerata</taxon>
        <taxon>Arachnida</taxon>
        <taxon>Acari</taxon>
        <taxon>Acariformes</taxon>
        <taxon>Sarcoptiformes</taxon>
        <taxon>Oribatida</taxon>
        <taxon>Brachypylina</taxon>
        <taxon>Oppioidea</taxon>
        <taxon>Oppiidae</taxon>
        <taxon>Oppiella</taxon>
    </lineage>
</organism>
<dbReference type="AlphaFoldDB" id="A0A7R9LP88"/>
<feature type="domain" description="Nitroreductase" evidence="4">
    <location>
        <begin position="63"/>
        <end position="117"/>
    </location>
</feature>